<name>A0ABP6U289_9ACTN</name>
<evidence type="ECO:0000313" key="2">
    <source>
        <dbReference type="EMBL" id="GAA3500809.1"/>
    </source>
</evidence>
<proteinExistence type="predicted"/>
<dbReference type="Proteomes" id="UP001501455">
    <property type="component" value="Unassembled WGS sequence"/>
</dbReference>
<sequence>MRTEAIGMSTETVSGKGPATAEATDSRLLKAHGIEKAYPGGMWPLRHHVPVLRGAGLTLPPMRWSAWSARTAPARAP</sequence>
<gene>
    <name evidence="2" type="ORF">GCM10019016_079160</name>
</gene>
<comment type="caution">
    <text evidence="2">The sequence shown here is derived from an EMBL/GenBank/DDBJ whole genome shotgun (WGS) entry which is preliminary data.</text>
</comment>
<protein>
    <submittedName>
        <fullName evidence="2">Uncharacterized protein</fullName>
    </submittedName>
</protein>
<evidence type="ECO:0000313" key="3">
    <source>
        <dbReference type="Proteomes" id="UP001501455"/>
    </source>
</evidence>
<reference evidence="3" key="1">
    <citation type="journal article" date="2019" name="Int. J. Syst. Evol. Microbiol.">
        <title>The Global Catalogue of Microorganisms (GCM) 10K type strain sequencing project: providing services to taxonomists for standard genome sequencing and annotation.</title>
        <authorList>
            <consortium name="The Broad Institute Genomics Platform"/>
            <consortium name="The Broad Institute Genome Sequencing Center for Infectious Disease"/>
            <person name="Wu L."/>
            <person name="Ma J."/>
        </authorList>
    </citation>
    <scope>NUCLEOTIDE SEQUENCE [LARGE SCALE GENOMIC DNA]</scope>
    <source>
        <strain evidence="3">JCM 4816</strain>
    </source>
</reference>
<accession>A0ABP6U289</accession>
<feature type="region of interest" description="Disordered" evidence="1">
    <location>
        <begin position="1"/>
        <end position="24"/>
    </location>
</feature>
<evidence type="ECO:0000256" key="1">
    <source>
        <dbReference type="SAM" id="MobiDB-lite"/>
    </source>
</evidence>
<keyword evidence="3" id="KW-1185">Reference proteome</keyword>
<dbReference type="EMBL" id="BAAAXF010000057">
    <property type="protein sequence ID" value="GAA3500809.1"/>
    <property type="molecule type" value="Genomic_DNA"/>
</dbReference>
<organism evidence="2 3">
    <name type="scientific">Streptomyces prasinosporus</name>
    <dbReference type="NCBI Taxonomy" id="68256"/>
    <lineage>
        <taxon>Bacteria</taxon>
        <taxon>Bacillati</taxon>
        <taxon>Actinomycetota</taxon>
        <taxon>Actinomycetes</taxon>
        <taxon>Kitasatosporales</taxon>
        <taxon>Streptomycetaceae</taxon>
        <taxon>Streptomyces</taxon>
        <taxon>Streptomyces albogriseolus group</taxon>
    </lineage>
</organism>